<gene>
    <name evidence="2" type="ORF">SAMN05518683_108103</name>
</gene>
<reference evidence="3" key="1">
    <citation type="submission" date="2016-10" db="EMBL/GenBank/DDBJ databases">
        <authorList>
            <person name="Varghese N."/>
            <person name="Submissions S."/>
        </authorList>
    </citation>
    <scope>NUCLEOTIDE SEQUENCE [LARGE SCALE GENOMIC DNA]</scope>
    <source>
        <strain evidence="3">S7</strain>
    </source>
</reference>
<feature type="transmembrane region" description="Helical" evidence="1">
    <location>
        <begin position="7"/>
        <end position="28"/>
    </location>
</feature>
<proteinExistence type="predicted"/>
<dbReference type="AlphaFoldDB" id="A0A1I5S9R6"/>
<keyword evidence="1" id="KW-1133">Transmembrane helix</keyword>
<protein>
    <submittedName>
        <fullName evidence="2">Uncharacterized protein</fullName>
    </submittedName>
</protein>
<keyword evidence="1" id="KW-0812">Transmembrane</keyword>
<dbReference type="STRING" id="1884432.SAMN05518683_108103"/>
<organism evidence="2 3">
    <name type="scientific">Salibacterium halotolerans</name>
    <dbReference type="NCBI Taxonomy" id="1884432"/>
    <lineage>
        <taxon>Bacteria</taxon>
        <taxon>Bacillati</taxon>
        <taxon>Bacillota</taxon>
        <taxon>Bacilli</taxon>
        <taxon>Bacillales</taxon>
        <taxon>Bacillaceae</taxon>
    </lineage>
</organism>
<dbReference type="Proteomes" id="UP000198892">
    <property type="component" value="Unassembled WGS sequence"/>
</dbReference>
<sequence length="30" mass="3262">MVRKILIALAIIAGIYILFTILGIISFITA</sequence>
<dbReference type="EMBL" id="FOXD01000008">
    <property type="protein sequence ID" value="SFP67452.1"/>
    <property type="molecule type" value="Genomic_DNA"/>
</dbReference>
<evidence type="ECO:0000313" key="3">
    <source>
        <dbReference type="Proteomes" id="UP000198892"/>
    </source>
</evidence>
<accession>A0A1I5S9R6</accession>
<name>A0A1I5S9R6_9BACI</name>
<evidence type="ECO:0000256" key="1">
    <source>
        <dbReference type="SAM" id="Phobius"/>
    </source>
</evidence>
<keyword evidence="3" id="KW-1185">Reference proteome</keyword>
<keyword evidence="1" id="KW-0472">Membrane</keyword>
<evidence type="ECO:0000313" key="2">
    <source>
        <dbReference type="EMBL" id="SFP67452.1"/>
    </source>
</evidence>